<reference evidence="1" key="1">
    <citation type="journal article" date="2020" name="Cell">
        <title>Large-Scale Comparative Analyses of Tick Genomes Elucidate Their Genetic Diversity and Vector Capacities.</title>
        <authorList>
            <consortium name="Tick Genome and Microbiome Consortium (TIGMIC)"/>
            <person name="Jia N."/>
            <person name="Wang J."/>
            <person name="Shi W."/>
            <person name="Du L."/>
            <person name="Sun Y."/>
            <person name="Zhan W."/>
            <person name="Jiang J.F."/>
            <person name="Wang Q."/>
            <person name="Zhang B."/>
            <person name="Ji P."/>
            <person name="Bell-Sakyi L."/>
            <person name="Cui X.M."/>
            <person name="Yuan T.T."/>
            <person name="Jiang B.G."/>
            <person name="Yang W.F."/>
            <person name="Lam T.T."/>
            <person name="Chang Q.C."/>
            <person name="Ding S.J."/>
            <person name="Wang X.J."/>
            <person name="Zhu J.G."/>
            <person name="Ruan X.D."/>
            <person name="Zhao L."/>
            <person name="Wei J.T."/>
            <person name="Ye R.Z."/>
            <person name="Que T.C."/>
            <person name="Du C.H."/>
            <person name="Zhou Y.H."/>
            <person name="Cheng J.X."/>
            <person name="Dai P.F."/>
            <person name="Guo W.B."/>
            <person name="Han X.H."/>
            <person name="Huang E.J."/>
            <person name="Li L.F."/>
            <person name="Wei W."/>
            <person name="Gao Y.C."/>
            <person name="Liu J.Z."/>
            <person name="Shao H.Z."/>
            <person name="Wang X."/>
            <person name="Wang C.C."/>
            <person name="Yang T.C."/>
            <person name="Huo Q.B."/>
            <person name="Li W."/>
            <person name="Chen H.Y."/>
            <person name="Chen S.E."/>
            <person name="Zhou L.G."/>
            <person name="Ni X.B."/>
            <person name="Tian J.H."/>
            <person name="Sheng Y."/>
            <person name="Liu T."/>
            <person name="Pan Y.S."/>
            <person name="Xia L.Y."/>
            <person name="Li J."/>
            <person name="Zhao F."/>
            <person name="Cao W.C."/>
        </authorList>
    </citation>
    <scope>NUCLEOTIDE SEQUENCE</scope>
    <source>
        <strain evidence="1">Rsan-2018</strain>
    </source>
</reference>
<accession>A0A9D4PLA6</accession>
<dbReference type="PANTHER" id="PTHR22762:SF131">
    <property type="entry name" value="GLYCOSIDE HYDROLASE FAMILY 31 N-TERMINAL DOMAIN-CONTAINING PROTEIN"/>
    <property type="match status" value="1"/>
</dbReference>
<gene>
    <name evidence="1" type="ORF">HPB52_011334</name>
</gene>
<proteinExistence type="predicted"/>
<evidence type="ECO:0000313" key="1">
    <source>
        <dbReference type="EMBL" id="KAH7943761.1"/>
    </source>
</evidence>
<comment type="caution">
    <text evidence="1">The sequence shown here is derived from an EMBL/GenBank/DDBJ whole genome shotgun (WGS) entry which is preliminary data.</text>
</comment>
<dbReference type="VEuPathDB" id="VectorBase:RSAN_045686"/>
<dbReference type="Gene3D" id="2.60.40.1760">
    <property type="entry name" value="glycosyl hydrolase (family 31)"/>
    <property type="match status" value="1"/>
</dbReference>
<organism evidence="1 2">
    <name type="scientific">Rhipicephalus sanguineus</name>
    <name type="common">Brown dog tick</name>
    <name type="synonym">Ixodes sanguineus</name>
    <dbReference type="NCBI Taxonomy" id="34632"/>
    <lineage>
        <taxon>Eukaryota</taxon>
        <taxon>Metazoa</taxon>
        <taxon>Ecdysozoa</taxon>
        <taxon>Arthropoda</taxon>
        <taxon>Chelicerata</taxon>
        <taxon>Arachnida</taxon>
        <taxon>Acari</taxon>
        <taxon>Parasitiformes</taxon>
        <taxon>Ixodida</taxon>
        <taxon>Ixodoidea</taxon>
        <taxon>Ixodidae</taxon>
        <taxon>Rhipicephalinae</taxon>
        <taxon>Rhipicephalus</taxon>
        <taxon>Rhipicephalus</taxon>
    </lineage>
</organism>
<dbReference type="AlphaFoldDB" id="A0A9D4PLA6"/>
<sequence length="254" mass="28106">MSPKRIATFRTTGGLLDVFFFFGPDPMSVAKQYLRLVGFPSLPSVLLLTNGISRPIVYSLDGGIYNSKTLDIQTNAEGRKPAQLYDLAHPRGAYSFHELLSDQELEYAVDYQGTLVLQRPECVIDGNASAHMLNVSTYSNLRNAYETILAKTMYRSISKNSGVLAQLLVRSTFPGAGRWSGYWNPERNPYKRSVQDKEDFTIQLCFQRDSAPGISGQRRTGCWRLVPAAAEGASLLIAEGVNHDATSPFLITVS</sequence>
<keyword evidence="2" id="KW-1185">Reference proteome</keyword>
<dbReference type="EMBL" id="JABSTV010001253">
    <property type="protein sequence ID" value="KAH7943761.1"/>
    <property type="molecule type" value="Genomic_DNA"/>
</dbReference>
<dbReference type="GO" id="GO:0004558">
    <property type="term" value="F:alpha-1,4-glucosidase activity"/>
    <property type="evidence" value="ECO:0007669"/>
    <property type="project" value="TreeGrafter"/>
</dbReference>
<dbReference type="PANTHER" id="PTHR22762">
    <property type="entry name" value="ALPHA-GLUCOSIDASE"/>
    <property type="match status" value="1"/>
</dbReference>
<name>A0A9D4PLA6_RHISA</name>
<reference evidence="1" key="2">
    <citation type="submission" date="2021-09" db="EMBL/GenBank/DDBJ databases">
        <authorList>
            <person name="Jia N."/>
            <person name="Wang J."/>
            <person name="Shi W."/>
            <person name="Du L."/>
            <person name="Sun Y."/>
            <person name="Zhan W."/>
            <person name="Jiang J."/>
            <person name="Wang Q."/>
            <person name="Zhang B."/>
            <person name="Ji P."/>
            <person name="Sakyi L.B."/>
            <person name="Cui X."/>
            <person name="Yuan T."/>
            <person name="Jiang B."/>
            <person name="Yang W."/>
            <person name="Lam T.T.-Y."/>
            <person name="Chang Q."/>
            <person name="Ding S."/>
            <person name="Wang X."/>
            <person name="Zhu J."/>
            <person name="Ruan X."/>
            <person name="Zhao L."/>
            <person name="Wei J."/>
            <person name="Que T."/>
            <person name="Du C."/>
            <person name="Cheng J."/>
            <person name="Dai P."/>
            <person name="Han X."/>
            <person name="Huang E."/>
            <person name="Gao Y."/>
            <person name="Liu J."/>
            <person name="Shao H."/>
            <person name="Ye R."/>
            <person name="Li L."/>
            <person name="Wei W."/>
            <person name="Wang X."/>
            <person name="Wang C."/>
            <person name="Huo Q."/>
            <person name="Li W."/>
            <person name="Guo W."/>
            <person name="Chen H."/>
            <person name="Chen S."/>
            <person name="Zhou L."/>
            <person name="Zhou L."/>
            <person name="Ni X."/>
            <person name="Tian J."/>
            <person name="Zhou Y."/>
            <person name="Sheng Y."/>
            <person name="Liu T."/>
            <person name="Pan Y."/>
            <person name="Xia L."/>
            <person name="Li J."/>
            <person name="Zhao F."/>
            <person name="Cao W."/>
        </authorList>
    </citation>
    <scope>NUCLEOTIDE SEQUENCE</scope>
    <source>
        <strain evidence="1">Rsan-2018</strain>
        <tissue evidence="1">Larvae</tissue>
    </source>
</reference>
<dbReference type="Proteomes" id="UP000821837">
    <property type="component" value="Unassembled WGS sequence"/>
</dbReference>
<evidence type="ECO:0000313" key="2">
    <source>
        <dbReference type="Proteomes" id="UP000821837"/>
    </source>
</evidence>
<protein>
    <submittedName>
        <fullName evidence="1">Uncharacterized protein</fullName>
    </submittedName>
</protein>